<dbReference type="VEuPathDB" id="FungiDB:SCHCODRAFT_02730985"/>
<evidence type="ECO:0000313" key="3">
    <source>
        <dbReference type="Proteomes" id="UP000007431"/>
    </source>
</evidence>
<dbReference type="OMA" id="YSIRVYL"/>
<dbReference type="RefSeq" id="XP_003038153.1">
    <property type="nucleotide sequence ID" value="XM_003038107.1"/>
</dbReference>
<organism evidence="3">
    <name type="scientific">Schizophyllum commune (strain H4-8 / FGSC 9210)</name>
    <name type="common">Split gill fungus</name>
    <dbReference type="NCBI Taxonomy" id="578458"/>
    <lineage>
        <taxon>Eukaryota</taxon>
        <taxon>Fungi</taxon>
        <taxon>Dikarya</taxon>
        <taxon>Basidiomycota</taxon>
        <taxon>Agaricomycotina</taxon>
        <taxon>Agaricomycetes</taxon>
        <taxon>Agaricomycetidae</taxon>
        <taxon>Agaricales</taxon>
        <taxon>Schizophyllaceae</taxon>
        <taxon>Schizophyllum</taxon>
    </lineage>
</organism>
<accession>D8PJX5</accession>
<dbReference type="HOGENOM" id="CLU_059609_0_0_1"/>
<feature type="compositionally biased region" description="Polar residues" evidence="1">
    <location>
        <begin position="156"/>
        <end position="167"/>
    </location>
</feature>
<dbReference type="PANTHER" id="PTHR12652">
    <property type="entry name" value="PEROXISOMAL BIOGENESIS FACTOR 11"/>
    <property type="match status" value="1"/>
</dbReference>
<reference evidence="2 3" key="1">
    <citation type="journal article" date="2010" name="Nat. Biotechnol.">
        <title>Genome sequence of the model mushroom Schizophyllum commune.</title>
        <authorList>
            <person name="Ohm R.A."/>
            <person name="de Jong J.F."/>
            <person name="Lugones L.G."/>
            <person name="Aerts A."/>
            <person name="Kothe E."/>
            <person name="Stajich J.E."/>
            <person name="de Vries R.P."/>
            <person name="Record E."/>
            <person name="Levasseur A."/>
            <person name="Baker S.E."/>
            <person name="Bartholomew K.A."/>
            <person name="Coutinho P.M."/>
            <person name="Erdmann S."/>
            <person name="Fowler T.J."/>
            <person name="Gathman A.C."/>
            <person name="Lombard V."/>
            <person name="Henrissat B."/>
            <person name="Knabe N."/>
            <person name="Kuees U."/>
            <person name="Lilly W.W."/>
            <person name="Lindquist E."/>
            <person name="Lucas S."/>
            <person name="Magnuson J.K."/>
            <person name="Piumi F."/>
            <person name="Raudaskoski M."/>
            <person name="Salamov A."/>
            <person name="Schmutz J."/>
            <person name="Schwarze F.W.M.R."/>
            <person name="vanKuyk P.A."/>
            <person name="Horton J.S."/>
            <person name="Grigoriev I.V."/>
            <person name="Woesten H.A.B."/>
        </authorList>
    </citation>
    <scope>NUCLEOTIDE SEQUENCE [LARGE SCALE GENOMIC DNA]</scope>
    <source>
        <strain evidence="3">H4-8 / FGSC 9210</strain>
    </source>
</reference>
<dbReference type="eggNOG" id="ENOG502S6SD">
    <property type="taxonomic scope" value="Eukaryota"/>
</dbReference>
<dbReference type="GeneID" id="9588276"/>
<dbReference type="EMBL" id="GL377302">
    <property type="protein sequence ID" value="EFJ03251.1"/>
    <property type="molecule type" value="Genomic_DNA"/>
</dbReference>
<dbReference type="KEGG" id="scm:SCHCO_02730985"/>
<dbReference type="OrthoDB" id="411017at2759"/>
<dbReference type="AlphaFoldDB" id="D8PJX5"/>
<dbReference type="PANTHER" id="PTHR12652:SF19">
    <property type="entry name" value="PEROXISOMAL BIOGENESIS FACTOR 11"/>
    <property type="match status" value="1"/>
</dbReference>
<dbReference type="Proteomes" id="UP000007431">
    <property type="component" value="Unassembled WGS sequence"/>
</dbReference>
<evidence type="ECO:0000313" key="2">
    <source>
        <dbReference type="EMBL" id="EFJ03251.1"/>
    </source>
</evidence>
<gene>
    <name evidence="2" type="ORF">SCHCODRAFT_47978</name>
</gene>
<dbReference type="GO" id="GO:0005778">
    <property type="term" value="C:peroxisomal membrane"/>
    <property type="evidence" value="ECO:0007669"/>
    <property type="project" value="TreeGrafter"/>
</dbReference>
<name>D8PJX5_SCHCM</name>
<dbReference type="GO" id="GO:0016559">
    <property type="term" value="P:peroxisome fission"/>
    <property type="evidence" value="ECO:0007669"/>
    <property type="project" value="TreeGrafter"/>
</dbReference>
<feature type="region of interest" description="Disordered" evidence="1">
    <location>
        <begin position="156"/>
        <end position="175"/>
    </location>
</feature>
<keyword evidence="3" id="KW-1185">Reference proteome</keyword>
<protein>
    <submittedName>
        <fullName evidence="2">Uncharacterized protein</fullName>
    </submittedName>
</protein>
<dbReference type="STRING" id="578458.D8PJX5"/>
<evidence type="ECO:0000256" key="1">
    <source>
        <dbReference type="SAM" id="MobiDB-lite"/>
    </source>
</evidence>
<dbReference type="InParanoid" id="D8PJX5"/>
<sequence>MNPLSSHPPRTPRTSVISSSTYVYGASVYEDAPSHAMAEKVEVKEEVYDPADEPDDDDAETAAASKRVRREDVWREMIITSDGRDKAFKLIQYTIRTYLLFHNPIVKRMQWKTPWVKRLDDTASGLSFSRKTLLLFNWLSPLTTIMSAQQAVPFSSDTAKPSASPLNEKSAAPAEFTFNPPPSRAKLAAKSAAQRTKPFLQALLYAPPPVLLELVQAMADDAATFAKLGLLSKKFGDRAGRFSDWCWLLSTLAGLVENAVERSVIVNLKDEGAISFDALFQARLYAESMSGATNRSLPKASKHDERELGRLDKRDYWLTITRTKLLMDLIFVSYDLFNIKRGKKSIQTFSGLTSGILSSMKLFDRHRGQLLKKANAL</sequence>
<proteinExistence type="predicted"/>